<proteinExistence type="predicted"/>
<gene>
    <name evidence="2" type="ORF">ACFO3N_01430</name>
</gene>
<keyword evidence="1" id="KW-1133">Transmembrane helix</keyword>
<reference evidence="3" key="1">
    <citation type="journal article" date="2019" name="Int. J. Syst. Evol. Microbiol.">
        <title>The Global Catalogue of Microorganisms (GCM) 10K type strain sequencing project: providing services to taxonomists for standard genome sequencing and annotation.</title>
        <authorList>
            <consortium name="The Broad Institute Genomics Platform"/>
            <consortium name="The Broad Institute Genome Sequencing Center for Infectious Disease"/>
            <person name="Wu L."/>
            <person name="Ma J."/>
        </authorList>
    </citation>
    <scope>NUCLEOTIDE SEQUENCE [LARGE SCALE GENOMIC DNA]</scope>
    <source>
        <strain evidence="3">NBRC 103627</strain>
    </source>
</reference>
<feature type="transmembrane region" description="Helical" evidence="1">
    <location>
        <begin position="96"/>
        <end position="114"/>
    </location>
</feature>
<protein>
    <submittedName>
        <fullName evidence="2">Uncharacterized protein</fullName>
    </submittedName>
</protein>
<evidence type="ECO:0000256" key="1">
    <source>
        <dbReference type="SAM" id="Phobius"/>
    </source>
</evidence>
<evidence type="ECO:0000313" key="3">
    <source>
        <dbReference type="Proteomes" id="UP001596003"/>
    </source>
</evidence>
<accession>A0ABV8Z6V1</accession>
<dbReference type="EMBL" id="JBHSFY010000001">
    <property type="protein sequence ID" value="MFC4475718.1"/>
    <property type="molecule type" value="Genomic_DNA"/>
</dbReference>
<keyword evidence="1" id="KW-0472">Membrane</keyword>
<sequence length="138" mass="15757">MKKSMMGFSFNTFFGHENQINNLGDQVLIYGFAGIIFSIVALLFVSIVIRKLGLKSFNSYFINPLMLSLGLTLLVAILPTIVFYVVASDISGVKIMYSWITIFIGMLFFVGFNLETIKKCLNEFGKVTEQEEFRNRRR</sequence>
<organism evidence="2 3">
    <name type="scientific">Flavobacterium chungangensis</name>
    <dbReference type="NCBI Taxonomy" id="2708132"/>
    <lineage>
        <taxon>Bacteria</taxon>
        <taxon>Pseudomonadati</taxon>
        <taxon>Bacteroidota</taxon>
        <taxon>Flavobacteriia</taxon>
        <taxon>Flavobacteriales</taxon>
        <taxon>Flavobacteriaceae</taxon>
        <taxon>Flavobacterium</taxon>
    </lineage>
</organism>
<comment type="caution">
    <text evidence="2">The sequence shown here is derived from an EMBL/GenBank/DDBJ whole genome shotgun (WGS) entry which is preliminary data.</text>
</comment>
<feature type="transmembrane region" description="Helical" evidence="1">
    <location>
        <begin position="27"/>
        <end position="49"/>
    </location>
</feature>
<name>A0ABV8Z6V1_9FLAO</name>
<dbReference type="RefSeq" id="WP_379794933.1">
    <property type="nucleotide sequence ID" value="NZ_JBHSFY010000001.1"/>
</dbReference>
<keyword evidence="3" id="KW-1185">Reference proteome</keyword>
<dbReference type="Proteomes" id="UP001596003">
    <property type="component" value="Unassembled WGS sequence"/>
</dbReference>
<keyword evidence="1" id="KW-0812">Transmembrane</keyword>
<evidence type="ECO:0000313" key="2">
    <source>
        <dbReference type="EMBL" id="MFC4475718.1"/>
    </source>
</evidence>
<feature type="transmembrane region" description="Helical" evidence="1">
    <location>
        <begin position="61"/>
        <end position="84"/>
    </location>
</feature>